<keyword evidence="2" id="KW-0472">Membrane</keyword>
<keyword evidence="4" id="KW-1185">Reference proteome</keyword>
<feature type="transmembrane region" description="Helical" evidence="2">
    <location>
        <begin position="100"/>
        <end position="122"/>
    </location>
</feature>
<evidence type="ECO:0000313" key="3">
    <source>
        <dbReference type="EMBL" id="ORW79565.1"/>
    </source>
</evidence>
<evidence type="ECO:0000256" key="2">
    <source>
        <dbReference type="SAM" id="Phobius"/>
    </source>
</evidence>
<organism evidence="3 4">
    <name type="scientific">Mycobacterium riyadhense</name>
    <dbReference type="NCBI Taxonomy" id="486698"/>
    <lineage>
        <taxon>Bacteria</taxon>
        <taxon>Bacillati</taxon>
        <taxon>Actinomycetota</taxon>
        <taxon>Actinomycetes</taxon>
        <taxon>Mycobacteriales</taxon>
        <taxon>Mycobacteriaceae</taxon>
        <taxon>Mycobacterium</taxon>
    </lineage>
</organism>
<keyword evidence="2" id="KW-0812">Transmembrane</keyword>
<dbReference type="Proteomes" id="UP000193087">
    <property type="component" value="Unassembled WGS sequence"/>
</dbReference>
<sequence>MTLSPVASTGCVRATILGPVMGAVISGPGLIAIHAGNMPSMDALAPGGAQPPTSGPRDTANSHASRPWPEGAALPPPTAYGPYRETAPYLGGPRPPRRQWFPVAVVAAILIAGALIAAAIFFKGAGTSPTPATVAPTAQPPTAQLSPTSAGRAKTCFAWSIAKADLGQVPRLPSGWTYETSGIDQMIASRAAIIDKILKTFASQISPEPVDVAVAAHQFIDKQGAEVTKLPAHTLNAADINAIADATAALNRACGVE</sequence>
<evidence type="ECO:0000313" key="4">
    <source>
        <dbReference type="Proteomes" id="UP000193087"/>
    </source>
</evidence>
<reference evidence="3 4" key="1">
    <citation type="submission" date="2016-01" db="EMBL/GenBank/DDBJ databases">
        <title>The new phylogeny of the genus Mycobacterium.</title>
        <authorList>
            <person name="Tarcisio F."/>
            <person name="Conor M."/>
            <person name="Antonella G."/>
            <person name="Elisabetta G."/>
            <person name="Giulia F.S."/>
            <person name="Sara T."/>
            <person name="Anna F."/>
            <person name="Clotilde B."/>
            <person name="Roberto B."/>
            <person name="Veronica D.S."/>
            <person name="Fabio R."/>
            <person name="Monica P."/>
            <person name="Olivier J."/>
            <person name="Enrico T."/>
            <person name="Nicola S."/>
        </authorList>
    </citation>
    <scope>NUCLEOTIDE SEQUENCE [LARGE SCALE GENOMIC DNA]</scope>
    <source>
        <strain evidence="3 4">DSM 45176</strain>
    </source>
</reference>
<dbReference type="AlphaFoldDB" id="A0A1X2CUF0"/>
<dbReference type="EMBL" id="LQPQ01000073">
    <property type="protein sequence ID" value="ORW79565.1"/>
    <property type="molecule type" value="Genomic_DNA"/>
</dbReference>
<name>A0A1X2CUF0_9MYCO</name>
<proteinExistence type="predicted"/>
<accession>A0A1X2CUF0</accession>
<protein>
    <submittedName>
        <fullName evidence="3">Uncharacterized protein</fullName>
    </submittedName>
</protein>
<dbReference type="STRING" id="486698.AWC22_18695"/>
<comment type="caution">
    <text evidence="3">The sequence shown here is derived from an EMBL/GenBank/DDBJ whole genome shotgun (WGS) entry which is preliminary data.</text>
</comment>
<gene>
    <name evidence="3" type="ORF">AWC22_18695</name>
</gene>
<keyword evidence="2" id="KW-1133">Transmembrane helix</keyword>
<evidence type="ECO:0000256" key="1">
    <source>
        <dbReference type="SAM" id="MobiDB-lite"/>
    </source>
</evidence>
<feature type="region of interest" description="Disordered" evidence="1">
    <location>
        <begin position="42"/>
        <end position="80"/>
    </location>
</feature>